<evidence type="ECO:0000313" key="1">
    <source>
        <dbReference type="EMBL" id="EGC30396.1"/>
    </source>
</evidence>
<sequence>HPPISVRSNVVFFEPYYAGEPGRHKACWNLLEPMHRNYYQPIQFKLPSYPDTSLPITQIDEKSGIFDNERFLAYNNPQAMSKYESYRIYIHPSLGYSGNAKRFKQQPDVNEKALILDGNVYDGHLNPIYNCKICTEYYQTKSYFSANPHAKGKVLLVKNNILTRVKDGGFTLSLKPMCCSGHNSHIPLYFHFTLTNPLTNEVVLQSLINVNVKQWKKSVPNKSKKQRFE</sequence>
<dbReference type="AlphaFoldDB" id="F1A070"/>
<dbReference type="Proteomes" id="UP000001064">
    <property type="component" value="Unassembled WGS sequence"/>
</dbReference>
<evidence type="ECO:0000313" key="2">
    <source>
        <dbReference type="Proteomes" id="UP000001064"/>
    </source>
</evidence>
<dbReference type="GeneID" id="10510626"/>
<dbReference type="OrthoDB" id="16720at2759"/>
<reference evidence="2" key="1">
    <citation type="journal article" date="2011" name="Genome Biol.">
        <title>Comparative genomics of the social amoebae Dictyostelium discoideum and Dictyostelium purpureum.</title>
        <authorList>
            <consortium name="US DOE Joint Genome Institute (JGI-PGF)"/>
            <person name="Sucgang R."/>
            <person name="Kuo A."/>
            <person name="Tian X."/>
            <person name="Salerno W."/>
            <person name="Parikh A."/>
            <person name="Feasley C.L."/>
            <person name="Dalin E."/>
            <person name="Tu H."/>
            <person name="Huang E."/>
            <person name="Barry K."/>
            <person name="Lindquist E."/>
            <person name="Shapiro H."/>
            <person name="Bruce D."/>
            <person name="Schmutz J."/>
            <person name="Salamov A."/>
            <person name="Fey P."/>
            <person name="Gaudet P."/>
            <person name="Anjard C."/>
            <person name="Babu M.M."/>
            <person name="Basu S."/>
            <person name="Bushmanova Y."/>
            <person name="van der Wel H."/>
            <person name="Katoh-Kurasawa M."/>
            <person name="Dinh C."/>
            <person name="Coutinho P.M."/>
            <person name="Saito T."/>
            <person name="Elias M."/>
            <person name="Schaap P."/>
            <person name="Kay R.R."/>
            <person name="Henrissat B."/>
            <person name="Eichinger L."/>
            <person name="Rivero F."/>
            <person name="Putnam N.H."/>
            <person name="West C.M."/>
            <person name="Loomis W.F."/>
            <person name="Chisholm R.L."/>
            <person name="Shaulsky G."/>
            <person name="Strassmann J.E."/>
            <person name="Queller D.C."/>
            <person name="Kuspa A."/>
            <person name="Grigoriev I.V."/>
        </authorList>
    </citation>
    <scope>NUCLEOTIDE SEQUENCE [LARGE SCALE GENOMIC DNA]</scope>
    <source>
        <strain evidence="2">QSDP1</strain>
    </source>
</reference>
<protein>
    <submittedName>
        <fullName evidence="1">Uncharacterized protein</fullName>
    </submittedName>
</protein>
<dbReference type="InParanoid" id="F1A070"/>
<dbReference type="STRING" id="5786.F1A070"/>
<gene>
    <name evidence="1" type="ORF">DICPUDRAFT_157864</name>
</gene>
<name>F1A070_DICPU</name>
<proteinExistence type="predicted"/>
<dbReference type="eggNOG" id="ENOG502RETY">
    <property type="taxonomic scope" value="Eukaryota"/>
</dbReference>
<feature type="non-terminal residue" evidence="1">
    <location>
        <position position="1"/>
    </location>
</feature>
<dbReference type="EMBL" id="GL871332">
    <property type="protein sequence ID" value="EGC30396.1"/>
    <property type="molecule type" value="Genomic_DNA"/>
</dbReference>
<keyword evidence="2" id="KW-1185">Reference proteome</keyword>
<accession>F1A070</accession>
<dbReference type="RefSeq" id="XP_003293064.1">
    <property type="nucleotide sequence ID" value="XM_003293016.1"/>
</dbReference>
<dbReference type="KEGG" id="dpp:DICPUDRAFT_157864"/>
<organism evidence="1 2">
    <name type="scientific">Dictyostelium purpureum</name>
    <name type="common">Slime mold</name>
    <dbReference type="NCBI Taxonomy" id="5786"/>
    <lineage>
        <taxon>Eukaryota</taxon>
        <taxon>Amoebozoa</taxon>
        <taxon>Evosea</taxon>
        <taxon>Eumycetozoa</taxon>
        <taxon>Dictyostelia</taxon>
        <taxon>Dictyosteliales</taxon>
        <taxon>Dictyosteliaceae</taxon>
        <taxon>Dictyostelium</taxon>
    </lineage>
</organism>
<dbReference type="VEuPathDB" id="AmoebaDB:DICPUDRAFT_157864"/>